<dbReference type="GO" id="GO:0019075">
    <property type="term" value="P:virus maturation"/>
    <property type="evidence" value="ECO:0007669"/>
    <property type="project" value="TreeGrafter"/>
</dbReference>
<dbReference type="PANTHER" id="PTHR31547:SF1">
    <property type="entry name" value="MULTIVESICULAR BODY SUBUNIT 12B"/>
    <property type="match status" value="1"/>
</dbReference>
<dbReference type="GO" id="GO:0005770">
    <property type="term" value="C:late endosome"/>
    <property type="evidence" value="ECO:0007669"/>
    <property type="project" value="TreeGrafter"/>
</dbReference>
<sequence length="274" mass="30240">MSPGTDPDSSCVITAVGFVAQAGTKQQKYEVLSRTSDSADDACLWPSSLLSRRTRYLCYVSENINTCAGQRPILVNLVLVDDGEHIPANHQAIYNTIDTGERALKRKILCAKFSPRSTTSRAITRIGVYSRPRTTTPGYTRIGDINSIVIYCKHTEIGLLNSERPSVQVKLPPSVPSRPSIPDRNSLYPSLPAFPSSGNASACEAFATTRRGTVHPLSGIPFELNKRYLTEEPGECRTNGTSKYKSFDEIDSEVISAVNHIFVNLFDFIFTYDH</sequence>
<protein>
    <recommendedName>
        <fullName evidence="1">MABP domain-containing protein</fullName>
    </recommendedName>
</protein>
<dbReference type="Gene3D" id="2.100.10.50">
    <property type="match status" value="1"/>
</dbReference>
<dbReference type="WBParaSite" id="SMTH1_31060.2">
    <property type="protein sequence ID" value="SMTH1_31060.2"/>
    <property type="gene ID" value="SMTH1_31060"/>
</dbReference>
<dbReference type="Pfam" id="PF10240">
    <property type="entry name" value="DUF2464"/>
    <property type="match status" value="1"/>
</dbReference>
<dbReference type="AlphaFoldDB" id="A0AA85B4A2"/>
<dbReference type="PANTHER" id="PTHR31547">
    <property type="entry name" value="MULTIVESICULAR BODY SUBUNIT 12B"/>
    <property type="match status" value="1"/>
</dbReference>
<name>A0AA85B4A2_9TREM</name>
<organism evidence="2 3">
    <name type="scientific">Schistosoma mattheei</name>
    <dbReference type="NCBI Taxonomy" id="31246"/>
    <lineage>
        <taxon>Eukaryota</taxon>
        <taxon>Metazoa</taxon>
        <taxon>Spiralia</taxon>
        <taxon>Lophotrochozoa</taxon>
        <taxon>Platyhelminthes</taxon>
        <taxon>Trematoda</taxon>
        <taxon>Digenea</taxon>
        <taxon>Strigeidida</taxon>
        <taxon>Schistosomatoidea</taxon>
        <taxon>Schistosomatidae</taxon>
        <taxon>Schistosoma</taxon>
    </lineage>
</organism>
<dbReference type="InterPro" id="IPR040297">
    <property type="entry name" value="MVB12B"/>
</dbReference>
<evidence type="ECO:0000313" key="2">
    <source>
        <dbReference type="Proteomes" id="UP000050791"/>
    </source>
</evidence>
<dbReference type="Proteomes" id="UP000050791">
    <property type="component" value="Unassembled WGS sequence"/>
</dbReference>
<evidence type="ECO:0000313" key="3">
    <source>
        <dbReference type="WBParaSite" id="SMTH1_31060.2"/>
    </source>
</evidence>
<reference evidence="3" key="1">
    <citation type="submission" date="2023-11" db="UniProtKB">
        <authorList>
            <consortium name="WormBaseParasite"/>
        </authorList>
    </citation>
    <scope>IDENTIFICATION</scope>
</reference>
<dbReference type="PROSITE" id="PS51498">
    <property type="entry name" value="MABP"/>
    <property type="match status" value="1"/>
</dbReference>
<dbReference type="InterPro" id="IPR018798">
    <property type="entry name" value="MVB12A/B"/>
</dbReference>
<proteinExistence type="predicted"/>
<feature type="domain" description="MABP" evidence="1">
    <location>
        <begin position="10"/>
        <end position="156"/>
    </location>
</feature>
<dbReference type="GO" id="GO:0000813">
    <property type="term" value="C:ESCRT I complex"/>
    <property type="evidence" value="ECO:0007669"/>
    <property type="project" value="InterPro"/>
</dbReference>
<evidence type="ECO:0000259" key="1">
    <source>
        <dbReference type="PROSITE" id="PS51498"/>
    </source>
</evidence>
<dbReference type="GO" id="GO:0042058">
    <property type="term" value="P:regulation of epidermal growth factor receptor signaling pathway"/>
    <property type="evidence" value="ECO:0007669"/>
    <property type="project" value="TreeGrafter"/>
</dbReference>
<accession>A0AA85B4A2</accession>
<dbReference type="GO" id="GO:0046755">
    <property type="term" value="P:viral budding"/>
    <property type="evidence" value="ECO:0007669"/>
    <property type="project" value="TreeGrafter"/>
</dbReference>
<dbReference type="InterPro" id="IPR023341">
    <property type="entry name" value="MABP"/>
</dbReference>